<dbReference type="KEGG" id="tum:CBW65_17705"/>
<proteinExistence type="predicted"/>
<dbReference type="SUPFAM" id="SSF51905">
    <property type="entry name" value="FAD/NAD(P)-binding domain"/>
    <property type="match status" value="1"/>
</dbReference>
<feature type="domain" description="FAD dependent oxidoreductase" evidence="1">
    <location>
        <begin position="31"/>
        <end position="383"/>
    </location>
</feature>
<name>A0A1Y0ITL0_9BACL</name>
<accession>A0A1Y0ITL0</accession>
<dbReference type="GO" id="GO:0005737">
    <property type="term" value="C:cytoplasm"/>
    <property type="evidence" value="ECO:0007669"/>
    <property type="project" value="TreeGrafter"/>
</dbReference>
<gene>
    <name evidence="2" type="ORF">CBW65_17705</name>
</gene>
<dbReference type="InterPro" id="IPR036188">
    <property type="entry name" value="FAD/NAD-bd_sf"/>
</dbReference>
<sequence length="401" mass="44972">MNLKTGPLLWLDSLPEPPQYPRLEEDISCAVLVIGGGEAGALTSYHLHQAGVDVVLVDRRTIGFGSTSANTGLLQFGNDKPLTSCINTFGEANGVRYYKLCEKAVGDLETLSGQLEIFPDYVRRDSLYYATNAEDVPALQKEYEALKQYGYDVTYLQKADIEQKFSFSKAAAIYARGDAEINPYKLANGLTLTAHKKGMRVYQETEITTHITQDDHLVFFTKDRRQIKAQKAVIATGYETQEIKRNSNALINSSYAIATQPLDDFPGWHNRCLIWETARPYLYIRTTADNRILAGGLDEATNIEAERDAKLLHKKDLLLQEVQQLFPQLPDLRVDYFWSAAFGETHDGYPLIGTQPEFPHCYFPLGYGGNGTVYSTIAAQVLTGLITEGRHPDADMFRFDR</sequence>
<keyword evidence="3" id="KW-1185">Reference proteome</keyword>
<dbReference type="Pfam" id="PF01266">
    <property type="entry name" value="DAO"/>
    <property type="match status" value="1"/>
</dbReference>
<dbReference type="OrthoDB" id="571248at2"/>
<dbReference type="Gene3D" id="3.50.50.60">
    <property type="entry name" value="FAD/NAD(P)-binding domain"/>
    <property type="match status" value="1"/>
</dbReference>
<dbReference type="AlphaFoldDB" id="A0A1Y0ITL0"/>
<evidence type="ECO:0000313" key="3">
    <source>
        <dbReference type="Proteomes" id="UP000195437"/>
    </source>
</evidence>
<dbReference type="Proteomes" id="UP000195437">
    <property type="component" value="Chromosome"/>
</dbReference>
<protein>
    <submittedName>
        <fullName evidence="2">Amino acid oxidase</fullName>
    </submittedName>
</protein>
<dbReference type="RefSeq" id="WP_087459284.1">
    <property type="nucleotide sequence ID" value="NZ_CP021434.1"/>
</dbReference>
<dbReference type="PANTHER" id="PTHR13847:SF201">
    <property type="entry name" value="PUTATIBE OXIDOREDUCTASE"/>
    <property type="match status" value="1"/>
</dbReference>
<evidence type="ECO:0000259" key="1">
    <source>
        <dbReference type="Pfam" id="PF01266"/>
    </source>
</evidence>
<dbReference type="Gene3D" id="3.30.9.10">
    <property type="entry name" value="D-Amino Acid Oxidase, subunit A, domain 2"/>
    <property type="match status" value="1"/>
</dbReference>
<evidence type="ECO:0000313" key="2">
    <source>
        <dbReference type="EMBL" id="ARU63952.1"/>
    </source>
</evidence>
<dbReference type="InterPro" id="IPR006076">
    <property type="entry name" value="FAD-dep_OxRdtase"/>
</dbReference>
<organism evidence="2 3">
    <name type="scientific">Tumebacillus avium</name>
    <dbReference type="NCBI Taxonomy" id="1903704"/>
    <lineage>
        <taxon>Bacteria</taxon>
        <taxon>Bacillati</taxon>
        <taxon>Bacillota</taxon>
        <taxon>Bacilli</taxon>
        <taxon>Bacillales</taxon>
        <taxon>Alicyclobacillaceae</taxon>
        <taxon>Tumebacillus</taxon>
    </lineage>
</organism>
<dbReference type="PANTHER" id="PTHR13847">
    <property type="entry name" value="SARCOSINE DEHYDROGENASE-RELATED"/>
    <property type="match status" value="1"/>
</dbReference>
<reference evidence="3" key="1">
    <citation type="submission" date="2017-05" db="EMBL/GenBank/DDBJ databases">
        <authorList>
            <person name="Sung H."/>
        </authorList>
    </citation>
    <scope>NUCLEOTIDE SEQUENCE [LARGE SCALE GENOMIC DNA]</scope>
    <source>
        <strain evidence="3">AR23208</strain>
    </source>
</reference>
<dbReference type="EMBL" id="CP021434">
    <property type="protein sequence ID" value="ARU63952.1"/>
    <property type="molecule type" value="Genomic_DNA"/>
</dbReference>